<protein>
    <submittedName>
        <fullName evidence="2">Uncharacterized protein</fullName>
    </submittedName>
</protein>
<proteinExistence type="predicted"/>
<dbReference type="PANTHER" id="PTHR45786:SF78">
    <property type="entry name" value="ATP-DEPENDENT DNA HELICASE"/>
    <property type="match status" value="1"/>
</dbReference>
<accession>A0A9J5WQ63</accession>
<feature type="transmembrane region" description="Helical" evidence="1">
    <location>
        <begin position="12"/>
        <end position="32"/>
    </location>
</feature>
<dbReference type="AlphaFoldDB" id="A0A9J5WQ63"/>
<dbReference type="OrthoDB" id="1639296at2759"/>
<keyword evidence="1" id="KW-0812">Transmembrane</keyword>
<keyword evidence="3" id="KW-1185">Reference proteome</keyword>
<comment type="caution">
    <text evidence="2">The sequence shown here is derived from an EMBL/GenBank/DDBJ whole genome shotgun (WGS) entry which is preliminary data.</text>
</comment>
<reference evidence="2 3" key="1">
    <citation type="submission" date="2020-09" db="EMBL/GenBank/DDBJ databases">
        <title>De no assembly of potato wild relative species, Solanum commersonii.</title>
        <authorList>
            <person name="Cho K."/>
        </authorList>
    </citation>
    <scope>NUCLEOTIDE SEQUENCE [LARGE SCALE GENOMIC DNA]</scope>
    <source>
        <strain evidence="2">LZ3.2</strain>
        <tissue evidence="2">Leaf</tissue>
    </source>
</reference>
<keyword evidence="1" id="KW-1133">Transmembrane helix</keyword>
<keyword evidence="1" id="KW-0472">Membrane</keyword>
<sequence>MASSIIQNKGLHQSFVIILLYTICGFILIVHLKIYSSQTSWININQLQSDYVHLKIVPNCKFCGAKRFEYESPGFCCNNGSIKLVSNQVPTELHDLYFGNTEESEHFQTYNNMFAFTSLGVNYDKELAKRNHDIYTFRVQDVPDLSNFYIALKSDAGLDQRVYNLPTTSEVAAIWVEKEFNEIGSSPHIRIYTRSNQSQILNYYYGCYDPLQYPLLFPYGQSGWHCAIKKNNTSKRYI</sequence>
<dbReference type="EMBL" id="JACXVP010000011">
    <property type="protein sequence ID" value="KAG5578001.1"/>
    <property type="molecule type" value="Genomic_DNA"/>
</dbReference>
<name>A0A9J5WQ63_SOLCO</name>
<organism evidence="2 3">
    <name type="scientific">Solanum commersonii</name>
    <name type="common">Commerson's wild potato</name>
    <name type="synonym">Commerson's nightshade</name>
    <dbReference type="NCBI Taxonomy" id="4109"/>
    <lineage>
        <taxon>Eukaryota</taxon>
        <taxon>Viridiplantae</taxon>
        <taxon>Streptophyta</taxon>
        <taxon>Embryophyta</taxon>
        <taxon>Tracheophyta</taxon>
        <taxon>Spermatophyta</taxon>
        <taxon>Magnoliopsida</taxon>
        <taxon>eudicotyledons</taxon>
        <taxon>Gunneridae</taxon>
        <taxon>Pentapetalae</taxon>
        <taxon>asterids</taxon>
        <taxon>lamiids</taxon>
        <taxon>Solanales</taxon>
        <taxon>Solanaceae</taxon>
        <taxon>Solanoideae</taxon>
        <taxon>Solaneae</taxon>
        <taxon>Solanum</taxon>
    </lineage>
</organism>
<gene>
    <name evidence="2" type="ORF">H5410_058135</name>
</gene>
<dbReference type="Proteomes" id="UP000824120">
    <property type="component" value="Chromosome 11"/>
</dbReference>
<evidence type="ECO:0000313" key="3">
    <source>
        <dbReference type="Proteomes" id="UP000824120"/>
    </source>
</evidence>
<evidence type="ECO:0000256" key="1">
    <source>
        <dbReference type="SAM" id="Phobius"/>
    </source>
</evidence>
<dbReference type="PANTHER" id="PTHR45786">
    <property type="entry name" value="DNA BINDING PROTEIN-LIKE"/>
    <property type="match status" value="1"/>
</dbReference>
<evidence type="ECO:0000313" key="2">
    <source>
        <dbReference type="EMBL" id="KAG5578001.1"/>
    </source>
</evidence>